<dbReference type="PANTHER" id="PTHR43356">
    <property type="entry name" value="PHOSPHATE ACETYLTRANSFERASE"/>
    <property type="match status" value="1"/>
</dbReference>
<evidence type="ECO:0000313" key="6">
    <source>
        <dbReference type="Proteomes" id="UP001234495"/>
    </source>
</evidence>
<evidence type="ECO:0000256" key="3">
    <source>
        <dbReference type="ARBA" id="ARBA00023315"/>
    </source>
</evidence>
<keyword evidence="2 5" id="KW-0808">Transferase</keyword>
<keyword evidence="3 5" id="KW-0012">Acyltransferase</keyword>
<dbReference type="InterPro" id="IPR012147">
    <property type="entry name" value="P_Ac_Bu_trans"/>
</dbReference>
<reference evidence="5 6" key="1">
    <citation type="submission" date="2023-07" db="EMBL/GenBank/DDBJ databases">
        <title>Genomic Encyclopedia of Type Strains, Phase IV (KMG-IV): sequencing the most valuable type-strain genomes for metagenomic binning, comparative biology and taxonomic classification.</title>
        <authorList>
            <person name="Goeker M."/>
        </authorList>
    </citation>
    <scope>NUCLEOTIDE SEQUENCE [LARGE SCALE GENOMIC DNA]</scope>
    <source>
        <strain evidence="5 6">DSM 29005</strain>
    </source>
</reference>
<comment type="caution">
    <text evidence="5">The sequence shown here is derived from an EMBL/GenBank/DDBJ whole genome shotgun (WGS) entry which is preliminary data.</text>
</comment>
<dbReference type="Proteomes" id="UP001234495">
    <property type="component" value="Unassembled WGS sequence"/>
</dbReference>
<organism evidence="5 6">
    <name type="scientific">Metabacillus malikii</name>
    <dbReference type="NCBI Taxonomy" id="1504265"/>
    <lineage>
        <taxon>Bacteria</taxon>
        <taxon>Bacillati</taxon>
        <taxon>Bacillota</taxon>
        <taxon>Bacilli</taxon>
        <taxon>Bacillales</taxon>
        <taxon>Bacillaceae</taxon>
        <taxon>Metabacillus</taxon>
    </lineage>
</organism>
<dbReference type="GO" id="GO:0050182">
    <property type="term" value="F:phosphate butyryltransferase activity"/>
    <property type="evidence" value="ECO:0007669"/>
    <property type="project" value="UniProtKB-EC"/>
</dbReference>
<dbReference type="NCBIfam" id="NF006045">
    <property type="entry name" value="PRK08190.1"/>
    <property type="match status" value="1"/>
</dbReference>
<proteinExistence type="inferred from homology"/>
<dbReference type="PANTHER" id="PTHR43356:SF2">
    <property type="entry name" value="PHOSPHATE ACETYLTRANSFERASE"/>
    <property type="match status" value="1"/>
</dbReference>
<dbReference type="EC" id="2.3.1.19" evidence="5"/>
<protein>
    <submittedName>
        <fullName evidence="5">Phosphate butyryltransferase</fullName>
        <ecNumber evidence="5">2.3.1.19</ecNumber>
    </submittedName>
</protein>
<dbReference type="NCBIfam" id="NF005837">
    <property type="entry name" value="PRK07742.1"/>
    <property type="match status" value="1"/>
</dbReference>
<dbReference type="InterPro" id="IPR050500">
    <property type="entry name" value="Phos_Acetyltrans/Butyryltrans"/>
</dbReference>
<dbReference type="Gene3D" id="3.40.718.10">
    <property type="entry name" value="Isopropylmalate Dehydrogenase"/>
    <property type="match status" value="1"/>
</dbReference>
<dbReference type="PIRSF" id="PIRSF000428">
    <property type="entry name" value="P_Ac_trans"/>
    <property type="match status" value="1"/>
</dbReference>
<feature type="domain" description="Phosphate acetyl/butaryl transferase" evidence="4">
    <location>
        <begin position="64"/>
        <end position="287"/>
    </location>
</feature>
<evidence type="ECO:0000259" key="4">
    <source>
        <dbReference type="Pfam" id="PF01515"/>
    </source>
</evidence>
<evidence type="ECO:0000256" key="2">
    <source>
        <dbReference type="ARBA" id="ARBA00022679"/>
    </source>
</evidence>
<dbReference type="Pfam" id="PF01515">
    <property type="entry name" value="PTA_PTB"/>
    <property type="match status" value="1"/>
</dbReference>
<dbReference type="InterPro" id="IPR002505">
    <property type="entry name" value="PTA_PTB"/>
</dbReference>
<accession>A0ABT9ZJC4</accession>
<comment type="similarity">
    <text evidence="1">Belongs to the phosphate acetyltransferase and butyryltransferase family.</text>
</comment>
<keyword evidence="6" id="KW-1185">Reference proteome</keyword>
<sequence>MLKSASLKQKVVVAIAGADNRESIDFVIEALTLKLAKFLLVGDEYVIRKYLNENSIPDDEALQIVHAISKEDAAHLAVRAVDSNQATILMKGNIPSRLLLKTVLNNAYGLKSTSGLSHVAVFEIPDYQQLLIVTDAAMNIAPSLMEKKYIIENAVKVANSIGIVNPNVIALAAVEEVNPSMQATIDAAALTLMNRRGQIKNCQIEGPLALDNAISVISARQKGIDSEIAGKADIIVVPNIEVGNVLYKSLVYFGKAKVGAFIVGAKTPIVFTSRADSLEAKLYSLALSICSL</sequence>
<evidence type="ECO:0000313" key="5">
    <source>
        <dbReference type="EMBL" id="MDQ0231906.1"/>
    </source>
</evidence>
<gene>
    <name evidence="5" type="ORF">J2S19_003191</name>
</gene>
<evidence type="ECO:0000256" key="1">
    <source>
        <dbReference type="ARBA" id="ARBA00005656"/>
    </source>
</evidence>
<name>A0ABT9ZJC4_9BACI</name>
<dbReference type="SUPFAM" id="SSF53659">
    <property type="entry name" value="Isocitrate/Isopropylmalate dehydrogenase-like"/>
    <property type="match status" value="1"/>
</dbReference>
<dbReference type="EMBL" id="JAUSUD010000016">
    <property type="protein sequence ID" value="MDQ0231906.1"/>
    <property type="molecule type" value="Genomic_DNA"/>
</dbReference>